<dbReference type="Proteomes" id="UP000706525">
    <property type="component" value="Unassembled WGS sequence"/>
</dbReference>
<accession>A0ABM8XC99</accession>
<organism evidence="2 3">
    <name type="scientific">Cupriavidus pampae</name>
    <dbReference type="NCBI Taxonomy" id="659251"/>
    <lineage>
        <taxon>Bacteria</taxon>
        <taxon>Pseudomonadati</taxon>
        <taxon>Pseudomonadota</taxon>
        <taxon>Betaproteobacteria</taxon>
        <taxon>Burkholderiales</taxon>
        <taxon>Burkholderiaceae</taxon>
        <taxon>Cupriavidus</taxon>
    </lineage>
</organism>
<proteinExistence type="predicted"/>
<protein>
    <recommendedName>
        <fullName evidence="1">Myb-like domain-containing protein</fullName>
    </recommendedName>
</protein>
<sequence>MNAPWTDEDELRLAELVRTGMAWWEIGARLDRTGPACQQKASELNLGLKPYTGNRSVLWTAIVIICSDGRPRTVHDLVRLTGGSRPAIDAIMKKRRASGNAHVADWARSLKGPAKPLWLPEPGIDAPKLHTLTKAERQLARMHRIKREDPLGYKAILDRTVVRRRLKKGTVTQQHPLVQALFGMGARP</sequence>
<dbReference type="PROSITE" id="PS50090">
    <property type="entry name" value="MYB_LIKE"/>
    <property type="match status" value="1"/>
</dbReference>
<comment type="caution">
    <text evidence="2">The sequence shown here is derived from an EMBL/GenBank/DDBJ whole genome shotgun (WGS) entry which is preliminary data.</text>
</comment>
<dbReference type="InterPro" id="IPR001005">
    <property type="entry name" value="SANT/Myb"/>
</dbReference>
<gene>
    <name evidence="2" type="ORF">LMG32289_03879</name>
</gene>
<dbReference type="RefSeq" id="WP_223991184.1">
    <property type="nucleotide sequence ID" value="NZ_CAJZAG010000007.1"/>
</dbReference>
<evidence type="ECO:0000313" key="3">
    <source>
        <dbReference type="Proteomes" id="UP000706525"/>
    </source>
</evidence>
<evidence type="ECO:0000313" key="2">
    <source>
        <dbReference type="EMBL" id="CAG9177704.1"/>
    </source>
</evidence>
<dbReference type="EMBL" id="CAJZAG010000007">
    <property type="protein sequence ID" value="CAG9177704.1"/>
    <property type="molecule type" value="Genomic_DNA"/>
</dbReference>
<evidence type="ECO:0000259" key="1">
    <source>
        <dbReference type="PROSITE" id="PS50090"/>
    </source>
</evidence>
<name>A0ABM8XC99_9BURK</name>
<keyword evidence="3" id="KW-1185">Reference proteome</keyword>
<reference evidence="2 3" key="1">
    <citation type="submission" date="2021-08" db="EMBL/GenBank/DDBJ databases">
        <authorList>
            <person name="Peeters C."/>
        </authorList>
    </citation>
    <scope>NUCLEOTIDE SEQUENCE [LARGE SCALE GENOMIC DNA]</scope>
    <source>
        <strain evidence="2 3">LMG 32289</strain>
    </source>
</reference>
<feature type="domain" description="Myb-like" evidence="1">
    <location>
        <begin position="1"/>
        <end position="45"/>
    </location>
</feature>